<dbReference type="PANTHER" id="PTHR17130:SF14">
    <property type="entry name" value="CYTOCHROME C OXIDASE ASSEMBLY PROTEIN COX16 HOMOLOG, MITOCHONDRIAL"/>
    <property type="match status" value="1"/>
</dbReference>
<gene>
    <name evidence="1" type="ORF">BC936DRAFT_142397</name>
</gene>
<accession>A0A433DF97</accession>
<dbReference type="Proteomes" id="UP000268093">
    <property type="component" value="Unassembled WGS sequence"/>
</dbReference>
<keyword evidence="2" id="KW-1185">Reference proteome</keyword>
<organism evidence="1 2">
    <name type="scientific">Jimgerdemannia flammicorona</name>
    <dbReference type="NCBI Taxonomy" id="994334"/>
    <lineage>
        <taxon>Eukaryota</taxon>
        <taxon>Fungi</taxon>
        <taxon>Fungi incertae sedis</taxon>
        <taxon>Mucoromycota</taxon>
        <taxon>Mucoromycotina</taxon>
        <taxon>Endogonomycetes</taxon>
        <taxon>Endogonales</taxon>
        <taxon>Endogonaceae</taxon>
        <taxon>Jimgerdemannia</taxon>
    </lineage>
</organism>
<dbReference type="EMBL" id="RBNI01002257">
    <property type="protein sequence ID" value="RUP49496.1"/>
    <property type="molecule type" value="Genomic_DNA"/>
</dbReference>
<protein>
    <submittedName>
        <fullName evidence="1">Cytochrome c oxidase assembly protein COX16-domain-containing protein</fullName>
    </submittedName>
</protein>
<evidence type="ECO:0000313" key="2">
    <source>
        <dbReference type="Proteomes" id="UP000268093"/>
    </source>
</evidence>
<sequence>MPTFPSKPLNPTALTSFSHRVKRNPLLFFGLPFMLTVVGASFGLSHLTQTRYDVRDQTMKVVAKEESLGMSKNRRKLNLQEEYWVLSFDFIIFRVHSACNSIFGVIHMHQPSIPQRMQANADELDNWEQKRIERPPGVE</sequence>
<dbReference type="GO" id="GO:0033617">
    <property type="term" value="P:mitochondrial respiratory chain complex IV assembly"/>
    <property type="evidence" value="ECO:0007669"/>
    <property type="project" value="TreeGrafter"/>
</dbReference>
<evidence type="ECO:0000313" key="1">
    <source>
        <dbReference type="EMBL" id="RUP49496.1"/>
    </source>
</evidence>
<dbReference type="GO" id="GO:0005743">
    <property type="term" value="C:mitochondrial inner membrane"/>
    <property type="evidence" value="ECO:0007669"/>
    <property type="project" value="UniProtKB-SubCell"/>
</dbReference>
<dbReference type="OrthoDB" id="5516033at2759"/>
<comment type="caution">
    <text evidence="1">The sequence shown here is derived from an EMBL/GenBank/DDBJ whole genome shotgun (WGS) entry which is preliminary data.</text>
</comment>
<name>A0A433DF97_9FUNG</name>
<reference evidence="1 2" key="1">
    <citation type="journal article" date="2018" name="New Phytol.">
        <title>Phylogenomics of Endogonaceae and evolution of mycorrhizas within Mucoromycota.</title>
        <authorList>
            <person name="Chang Y."/>
            <person name="Desiro A."/>
            <person name="Na H."/>
            <person name="Sandor L."/>
            <person name="Lipzen A."/>
            <person name="Clum A."/>
            <person name="Barry K."/>
            <person name="Grigoriev I.V."/>
            <person name="Martin F.M."/>
            <person name="Stajich J.E."/>
            <person name="Smith M.E."/>
            <person name="Bonito G."/>
            <person name="Spatafora J.W."/>
        </authorList>
    </citation>
    <scope>NUCLEOTIDE SEQUENCE [LARGE SCALE GENOMIC DNA]</scope>
    <source>
        <strain evidence="1 2">GMNB39</strain>
    </source>
</reference>
<dbReference type="InterPro" id="IPR020164">
    <property type="entry name" value="Cyt_c_Oxase_assmbl_COX16"/>
</dbReference>
<proteinExistence type="predicted"/>
<dbReference type="PANTHER" id="PTHR17130">
    <property type="entry name" value="MITOCHONDRIAL OUTER MEMBRANE PROTEIN 25"/>
    <property type="match status" value="1"/>
</dbReference>
<dbReference type="Pfam" id="PF14138">
    <property type="entry name" value="COX16"/>
    <property type="match status" value="1"/>
</dbReference>